<comment type="caution">
    <text evidence="1">The sequence shown here is derived from an EMBL/GenBank/DDBJ whole genome shotgun (WGS) entry which is preliminary data.</text>
</comment>
<evidence type="ECO:0000313" key="1">
    <source>
        <dbReference type="EMBL" id="KAG7479144.1"/>
    </source>
</evidence>
<reference evidence="1 2" key="1">
    <citation type="journal article" date="2021" name="Sci. Rep.">
        <title>Chromosome anchoring in Senegalese sole (Solea senegalensis) reveals sex-associated markers and genome rearrangements in flatfish.</title>
        <authorList>
            <person name="Guerrero-Cozar I."/>
            <person name="Gomez-Garrido J."/>
            <person name="Berbel C."/>
            <person name="Martinez-Blanch J.F."/>
            <person name="Alioto T."/>
            <person name="Claros M.G."/>
            <person name="Gagnaire P.A."/>
            <person name="Manchado M."/>
        </authorList>
    </citation>
    <scope>NUCLEOTIDE SEQUENCE [LARGE SCALE GENOMIC DNA]</scope>
    <source>
        <strain evidence="1">Sse05_10M</strain>
    </source>
</reference>
<dbReference type="EMBL" id="JAGKHQ010000020">
    <property type="protein sequence ID" value="KAG7479144.1"/>
    <property type="molecule type" value="Genomic_DNA"/>
</dbReference>
<gene>
    <name evidence="1" type="ORF">JOB18_019144</name>
</gene>
<organism evidence="1 2">
    <name type="scientific">Solea senegalensis</name>
    <name type="common">Senegalese sole</name>
    <dbReference type="NCBI Taxonomy" id="28829"/>
    <lineage>
        <taxon>Eukaryota</taxon>
        <taxon>Metazoa</taxon>
        <taxon>Chordata</taxon>
        <taxon>Craniata</taxon>
        <taxon>Vertebrata</taxon>
        <taxon>Euteleostomi</taxon>
        <taxon>Actinopterygii</taxon>
        <taxon>Neopterygii</taxon>
        <taxon>Teleostei</taxon>
        <taxon>Neoteleostei</taxon>
        <taxon>Acanthomorphata</taxon>
        <taxon>Carangaria</taxon>
        <taxon>Pleuronectiformes</taxon>
        <taxon>Pleuronectoidei</taxon>
        <taxon>Soleidae</taxon>
        <taxon>Solea</taxon>
    </lineage>
</organism>
<name>A0AAV6PZR7_SOLSE</name>
<dbReference type="AlphaFoldDB" id="A0AAV6PZR7"/>
<evidence type="ECO:0000313" key="2">
    <source>
        <dbReference type="Proteomes" id="UP000693946"/>
    </source>
</evidence>
<dbReference type="Proteomes" id="UP000693946">
    <property type="component" value="Linkage Group LG8"/>
</dbReference>
<protein>
    <submittedName>
        <fullName evidence="1">Uncharacterized protein</fullName>
    </submittedName>
</protein>
<proteinExistence type="predicted"/>
<sequence length="111" mass="11914">MKPSPRHPSPRDVNHLCVCCSWTLSIKTPATFQMERREEQAVVAAAAAAAAAATPGNVDWPSVLTSASSDLRHQRNGVLVWSVRCPAVQHGSVSAEHLGEMSVGCKKCELH</sequence>
<accession>A0AAV6PZR7</accession>
<keyword evidence="2" id="KW-1185">Reference proteome</keyword>